<evidence type="ECO:0000256" key="1">
    <source>
        <dbReference type="SAM" id="Phobius"/>
    </source>
</evidence>
<dbReference type="EMBL" id="NHYD01002368">
    <property type="protein sequence ID" value="PPQ87125.1"/>
    <property type="molecule type" value="Genomic_DNA"/>
</dbReference>
<comment type="caution">
    <text evidence="2">The sequence shown here is derived from an EMBL/GenBank/DDBJ whole genome shotgun (WGS) entry which is preliminary data.</text>
</comment>
<feature type="transmembrane region" description="Helical" evidence="1">
    <location>
        <begin position="214"/>
        <end position="233"/>
    </location>
</feature>
<keyword evidence="1" id="KW-0812">Transmembrane</keyword>
<evidence type="ECO:0000313" key="2">
    <source>
        <dbReference type="EMBL" id="PPQ87125.1"/>
    </source>
</evidence>
<evidence type="ECO:0000313" key="3">
    <source>
        <dbReference type="Proteomes" id="UP000283269"/>
    </source>
</evidence>
<keyword evidence="3" id="KW-1185">Reference proteome</keyword>
<keyword evidence="1" id="KW-1133">Transmembrane helix</keyword>
<keyword evidence="1" id="KW-0472">Membrane</keyword>
<reference evidence="2 3" key="1">
    <citation type="journal article" date="2018" name="Evol. Lett.">
        <title>Horizontal gene cluster transfer increased hallucinogenic mushroom diversity.</title>
        <authorList>
            <person name="Reynolds H.T."/>
            <person name="Vijayakumar V."/>
            <person name="Gluck-Thaler E."/>
            <person name="Korotkin H.B."/>
            <person name="Matheny P.B."/>
            <person name="Slot J.C."/>
        </authorList>
    </citation>
    <scope>NUCLEOTIDE SEQUENCE [LARGE SCALE GENOMIC DNA]</scope>
    <source>
        <strain evidence="2 3">2631</strain>
    </source>
</reference>
<organism evidence="2 3">
    <name type="scientific">Psilocybe cyanescens</name>
    <dbReference type="NCBI Taxonomy" id="93625"/>
    <lineage>
        <taxon>Eukaryota</taxon>
        <taxon>Fungi</taxon>
        <taxon>Dikarya</taxon>
        <taxon>Basidiomycota</taxon>
        <taxon>Agaricomycotina</taxon>
        <taxon>Agaricomycetes</taxon>
        <taxon>Agaricomycetidae</taxon>
        <taxon>Agaricales</taxon>
        <taxon>Agaricineae</taxon>
        <taxon>Strophariaceae</taxon>
        <taxon>Psilocybe</taxon>
    </lineage>
</organism>
<accession>A0A409X8P9</accession>
<proteinExistence type="predicted"/>
<dbReference type="Proteomes" id="UP000283269">
    <property type="component" value="Unassembled WGS sequence"/>
</dbReference>
<dbReference type="AlphaFoldDB" id="A0A409X8P9"/>
<dbReference type="OrthoDB" id="3516995at2759"/>
<protein>
    <submittedName>
        <fullName evidence="2">Uncharacterized protein</fullName>
    </submittedName>
</protein>
<sequence>MAGLFFDNNERQGRVKDLFGSFNDIRQEISDTVASVVTEGAQLKIALELLQGKGQVASMQELEAKAKAQMTDEEYKEYKELIDKVEKTDHDLWVAWSVMMWIDAGYATGEPCFQPGFKFLSLKTYFVPVMLPIEITSRIGAFMVGRALNQAINAAQLGGEIPAAAQNLVANGTRAMRPRAGAFHIPAGDAQLARLQRLEKFEKFMGKMTRIGRIVGLVLLATTLVLVAVDVIIQDSQRTDLMNAITDLYGARHIVKQLAMALKSEARHITDARILLNERATKESTLSGLVAEKTISAAKKDELMAAYDAQKKAEIEARSPSGGIPLPSDQDVYNALKARDDLHKSWQNNDPDMPKLQEWLKAEAERPHGEK</sequence>
<gene>
    <name evidence="2" type="ORF">CVT25_000944</name>
</gene>
<name>A0A409X8P9_PSICY</name>
<dbReference type="InParanoid" id="A0A409X8P9"/>